<feature type="region of interest" description="Disordered" evidence="1">
    <location>
        <begin position="1"/>
        <end position="24"/>
    </location>
</feature>
<accession>A0A8H4R3K2</accession>
<protein>
    <submittedName>
        <fullName evidence="2">Uncharacterized protein</fullName>
    </submittedName>
</protein>
<evidence type="ECO:0000313" key="3">
    <source>
        <dbReference type="Proteomes" id="UP000521872"/>
    </source>
</evidence>
<evidence type="ECO:0000313" key="2">
    <source>
        <dbReference type="EMBL" id="KAF4622622.1"/>
    </source>
</evidence>
<sequence>MHTNNPYAHAGWPNPRNLDPGSIPQAAHSPYLTMGPIVDPIRQRRPISILTLTFLFKGLEKGEGILNSVVYGPHGHTYLDVGTNSNVTTLIRMSGLFAEIHWSASGTGTWLKAPGVCSPMLASSFLELSPDGGYRIMKFNGNKFFWEAKVDATYMYKLLTDTSTLEIARLEINEDCNAAVLEISMDNFEEGIVQRAIISAVLLYGGRSFD</sequence>
<organism evidence="2 3">
    <name type="scientific">Agrocybe pediades</name>
    <dbReference type="NCBI Taxonomy" id="84607"/>
    <lineage>
        <taxon>Eukaryota</taxon>
        <taxon>Fungi</taxon>
        <taxon>Dikarya</taxon>
        <taxon>Basidiomycota</taxon>
        <taxon>Agaricomycotina</taxon>
        <taxon>Agaricomycetes</taxon>
        <taxon>Agaricomycetidae</taxon>
        <taxon>Agaricales</taxon>
        <taxon>Agaricineae</taxon>
        <taxon>Strophariaceae</taxon>
        <taxon>Agrocybe</taxon>
    </lineage>
</organism>
<proteinExistence type="predicted"/>
<dbReference type="EMBL" id="JAACJL010000002">
    <property type="protein sequence ID" value="KAF4622622.1"/>
    <property type="molecule type" value="Genomic_DNA"/>
</dbReference>
<comment type="caution">
    <text evidence="2">The sequence shown here is derived from an EMBL/GenBank/DDBJ whole genome shotgun (WGS) entry which is preliminary data.</text>
</comment>
<dbReference type="Proteomes" id="UP000521872">
    <property type="component" value="Unassembled WGS sequence"/>
</dbReference>
<gene>
    <name evidence="2" type="ORF">D9613_009027</name>
</gene>
<name>A0A8H4R3K2_9AGAR</name>
<keyword evidence="3" id="KW-1185">Reference proteome</keyword>
<dbReference type="AlphaFoldDB" id="A0A8H4R3K2"/>
<evidence type="ECO:0000256" key="1">
    <source>
        <dbReference type="SAM" id="MobiDB-lite"/>
    </source>
</evidence>
<reference evidence="2 3" key="1">
    <citation type="submission" date="2019-12" db="EMBL/GenBank/DDBJ databases">
        <authorList>
            <person name="Floudas D."/>
            <person name="Bentzer J."/>
            <person name="Ahren D."/>
            <person name="Johansson T."/>
            <person name="Persson P."/>
            <person name="Tunlid A."/>
        </authorList>
    </citation>
    <scope>NUCLEOTIDE SEQUENCE [LARGE SCALE GENOMIC DNA]</scope>
    <source>
        <strain evidence="2 3">CBS 102.39</strain>
    </source>
</reference>